<dbReference type="RefSeq" id="WP_091063137.1">
    <property type="nucleotide sequence ID" value="NZ_FMDM01000006.1"/>
</dbReference>
<accession>A0A1C5IS40</accession>
<dbReference type="OrthoDB" id="3423739at2"/>
<dbReference type="STRING" id="745366.GA0070213_106363"/>
<gene>
    <name evidence="2" type="ORF">GA0070213_106363</name>
</gene>
<feature type="domain" description="Antitoxin SocA-like Panacea" evidence="1">
    <location>
        <begin position="38"/>
        <end position="141"/>
    </location>
</feature>
<name>A0A1C5IS40_9ACTN</name>
<evidence type="ECO:0000259" key="1">
    <source>
        <dbReference type="Pfam" id="PF13274"/>
    </source>
</evidence>
<dbReference type="Proteomes" id="UP000199360">
    <property type="component" value="Unassembled WGS sequence"/>
</dbReference>
<dbReference type="AlphaFoldDB" id="A0A1C5IS40"/>
<reference evidence="3" key="1">
    <citation type="submission" date="2016-06" db="EMBL/GenBank/DDBJ databases">
        <authorList>
            <person name="Varghese N."/>
            <person name="Submissions Spin"/>
        </authorList>
    </citation>
    <scope>NUCLEOTIDE SEQUENCE [LARGE SCALE GENOMIC DNA]</scope>
    <source>
        <strain evidence="3">DSM 45647</strain>
    </source>
</reference>
<dbReference type="EMBL" id="FMDM01000006">
    <property type="protein sequence ID" value="SCG60586.1"/>
    <property type="molecule type" value="Genomic_DNA"/>
</dbReference>
<evidence type="ECO:0000313" key="3">
    <source>
        <dbReference type="Proteomes" id="UP000199360"/>
    </source>
</evidence>
<protein>
    <submittedName>
        <fullName evidence="2">Uncharacterized phage-associated protein</fullName>
    </submittedName>
</protein>
<dbReference type="Pfam" id="PF13274">
    <property type="entry name" value="SocA_Panacea"/>
    <property type="match status" value="1"/>
</dbReference>
<keyword evidence="3" id="KW-1185">Reference proteome</keyword>
<dbReference type="InterPro" id="IPR025272">
    <property type="entry name" value="SocA_Panacea"/>
</dbReference>
<evidence type="ECO:0000313" key="2">
    <source>
        <dbReference type="EMBL" id="SCG60586.1"/>
    </source>
</evidence>
<proteinExistence type="predicted"/>
<sequence length="217" mass="23953">MTKPVHPKNASARTAAAYLAVLGLARTLGYVITRLKIAKLLYLADLRAIEAGDDPVSGIQWKWLNYGPYNNSLLFLEDELVEAGVVRREPEPYYGGQWLRLIDEASVGYDMEPEEMAVLSSVVAEFGDLLATSLKDLSYQTAPMRDAQGRGRGTTLDLSLARPRPRLTGLAARMQGIINRLPEQENDPGVFEDMIIESAALAAPRRHATRELLGDDE</sequence>
<organism evidence="2 3">
    <name type="scientific">Micromonospora humi</name>
    <dbReference type="NCBI Taxonomy" id="745366"/>
    <lineage>
        <taxon>Bacteria</taxon>
        <taxon>Bacillati</taxon>
        <taxon>Actinomycetota</taxon>
        <taxon>Actinomycetes</taxon>
        <taxon>Micromonosporales</taxon>
        <taxon>Micromonosporaceae</taxon>
        <taxon>Micromonospora</taxon>
    </lineage>
</organism>